<reference evidence="1" key="1">
    <citation type="submission" date="2020-05" db="EMBL/GenBank/DDBJ databases">
        <title>Large-scale comparative analyses of tick genomes elucidate their genetic diversity and vector capacities.</title>
        <authorList>
            <person name="Jia N."/>
            <person name="Wang J."/>
            <person name="Shi W."/>
            <person name="Du L."/>
            <person name="Sun Y."/>
            <person name="Zhan W."/>
            <person name="Jiang J."/>
            <person name="Wang Q."/>
            <person name="Zhang B."/>
            <person name="Ji P."/>
            <person name="Sakyi L.B."/>
            <person name="Cui X."/>
            <person name="Yuan T."/>
            <person name="Jiang B."/>
            <person name="Yang W."/>
            <person name="Lam T.T.-Y."/>
            <person name="Chang Q."/>
            <person name="Ding S."/>
            <person name="Wang X."/>
            <person name="Zhu J."/>
            <person name="Ruan X."/>
            <person name="Zhao L."/>
            <person name="Wei J."/>
            <person name="Que T."/>
            <person name="Du C."/>
            <person name="Cheng J."/>
            <person name="Dai P."/>
            <person name="Han X."/>
            <person name="Huang E."/>
            <person name="Gao Y."/>
            <person name="Liu J."/>
            <person name="Shao H."/>
            <person name="Ye R."/>
            <person name="Li L."/>
            <person name="Wei W."/>
            <person name="Wang X."/>
            <person name="Wang C."/>
            <person name="Yang T."/>
            <person name="Huo Q."/>
            <person name="Li W."/>
            <person name="Guo W."/>
            <person name="Chen H."/>
            <person name="Zhou L."/>
            <person name="Ni X."/>
            <person name="Tian J."/>
            <person name="Zhou Y."/>
            <person name="Sheng Y."/>
            <person name="Liu T."/>
            <person name="Pan Y."/>
            <person name="Xia L."/>
            <person name="Li J."/>
            <person name="Zhao F."/>
            <person name="Cao W."/>
        </authorList>
    </citation>
    <scope>NUCLEOTIDE SEQUENCE</scope>
    <source>
        <strain evidence="1">Dsil-2018</strain>
    </source>
</reference>
<organism evidence="1 2">
    <name type="scientific">Dermacentor silvarum</name>
    <name type="common">Tick</name>
    <dbReference type="NCBI Taxonomy" id="543639"/>
    <lineage>
        <taxon>Eukaryota</taxon>
        <taxon>Metazoa</taxon>
        <taxon>Ecdysozoa</taxon>
        <taxon>Arthropoda</taxon>
        <taxon>Chelicerata</taxon>
        <taxon>Arachnida</taxon>
        <taxon>Acari</taxon>
        <taxon>Parasitiformes</taxon>
        <taxon>Ixodida</taxon>
        <taxon>Ixodoidea</taxon>
        <taxon>Ixodidae</taxon>
        <taxon>Rhipicephalinae</taxon>
        <taxon>Dermacentor</taxon>
    </lineage>
</organism>
<keyword evidence="2" id="KW-1185">Reference proteome</keyword>
<name>A0ACB8DUP0_DERSI</name>
<dbReference type="Proteomes" id="UP000821865">
    <property type="component" value="Chromosome 1"/>
</dbReference>
<protein>
    <submittedName>
        <fullName evidence="1">Uncharacterized protein</fullName>
    </submittedName>
</protein>
<sequence length="305" mass="35038">MPDLTWAWFAAVCVCVISSAVSWVIRQRRKCFKDFEGTRIPTVPLRSLINGNADEYWKPHTMHVHELQPAFVRNILFTKGNVWKDMRNTMAQFFTQSKIKTVMPSLMDAQNRFIEILDECAGHGKEVDINTLCERLTFDVVSKTAFGIDTNVQRNPQYPLFQIALATVPSFMAGFFYRLAQNLFHWPWLFKAFSQVIDLFYVNPMVAMTKKAVEVIEFRRQNPQLVLPDMAQILLDEALARKTAELKENNEAIRTPVCAGDVETNPGPDKVDQVLDALKEANLARDKFQKEMSAKIKDIHVHGYH</sequence>
<proteinExistence type="predicted"/>
<dbReference type="EMBL" id="CM023470">
    <property type="protein sequence ID" value="KAH7978113.1"/>
    <property type="molecule type" value="Genomic_DNA"/>
</dbReference>
<comment type="caution">
    <text evidence="1">The sequence shown here is derived from an EMBL/GenBank/DDBJ whole genome shotgun (WGS) entry which is preliminary data.</text>
</comment>
<gene>
    <name evidence="1" type="ORF">HPB49_004493</name>
</gene>
<evidence type="ECO:0000313" key="2">
    <source>
        <dbReference type="Proteomes" id="UP000821865"/>
    </source>
</evidence>
<accession>A0ACB8DUP0</accession>
<evidence type="ECO:0000313" key="1">
    <source>
        <dbReference type="EMBL" id="KAH7978113.1"/>
    </source>
</evidence>